<dbReference type="HOGENOM" id="CLU_009123_10_0_1"/>
<organism evidence="8 9">
    <name type="scientific">Metarhizium robertsii</name>
    <dbReference type="NCBI Taxonomy" id="568076"/>
    <lineage>
        <taxon>Eukaryota</taxon>
        <taxon>Fungi</taxon>
        <taxon>Dikarya</taxon>
        <taxon>Ascomycota</taxon>
        <taxon>Pezizomycotina</taxon>
        <taxon>Sordariomycetes</taxon>
        <taxon>Hypocreomycetidae</taxon>
        <taxon>Hypocreales</taxon>
        <taxon>Clavicipitaceae</taxon>
        <taxon>Metarhizium</taxon>
    </lineage>
</organism>
<evidence type="ECO:0000256" key="5">
    <source>
        <dbReference type="ARBA" id="ARBA00023242"/>
    </source>
</evidence>
<comment type="subcellular location">
    <subcellularLocation>
        <location evidence="1">Nucleus</location>
    </subcellularLocation>
</comment>
<evidence type="ECO:0000256" key="1">
    <source>
        <dbReference type="ARBA" id="ARBA00004123"/>
    </source>
</evidence>
<dbReference type="InterPro" id="IPR052035">
    <property type="entry name" value="ZnF_BED_domain_contain"/>
</dbReference>
<evidence type="ECO:0000256" key="6">
    <source>
        <dbReference type="SAM" id="MobiDB-lite"/>
    </source>
</evidence>
<dbReference type="InterPro" id="IPR012337">
    <property type="entry name" value="RNaseH-like_sf"/>
</dbReference>
<feature type="region of interest" description="Disordered" evidence="6">
    <location>
        <begin position="672"/>
        <end position="691"/>
    </location>
</feature>
<evidence type="ECO:0000313" key="8">
    <source>
        <dbReference type="EMBL" id="EXU94993.1"/>
    </source>
</evidence>
<evidence type="ECO:0000256" key="3">
    <source>
        <dbReference type="ARBA" id="ARBA00022771"/>
    </source>
</evidence>
<reference evidence="8 9" key="1">
    <citation type="submission" date="2014-02" db="EMBL/GenBank/DDBJ databases">
        <title>The genome sequence of the entomopathogenic fungus Metarhizium robertsii ARSEF 2575.</title>
        <authorList>
            <person name="Giuliano Garisto Donzelli B."/>
            <person name="Roe B.A."/>
            <person name="Macmil S.L."/>
            <person name="Krasnoff S.B."/>
            <person name="Gibson D.M."/>
        </authorList>
    </citation>
    <scope>NUCLEOTIDE SEQUENCE [LARGE SCALE GENOMIC DNA]</scope>
    <source>
        <strain evidence="8 9">ARSEF 2575</strain>
    </source>
</reference>
<feature type="domain" description="HAT C-terminal dimerisation" evidence="7">
    <location>
        <begin position="725"/>
        <end position="782"/>
    </location>
</feature>
<sequence>MSEFSPRLPPSGNRPHVESHFESMGDIESSPCARRSASSSSFSATPSSFFSTAPSIPAVEIDLEASPSHSEIASFPHHVFKHRLRFATPPKTKPSRKAWWWKKGLRVKEKDGGEKVRWVCRLCARRKCRRPLDYNFASDGTANIERHLLKRHGIYDLSGNKTKPTSVSKSLATMYDINPQSNNGQNVLYNMLKKVGEPNALDELLIEWVTTENLPFRIVESTSFQNIVLHLNPAFKGRIPSAMVLRDRLDTLYKQAQGPVTELLTTARGRIHVTFDGWTSRNRLSLLGINVFFIDVDWNHRKLLLGLPSVQGRHTGENLADEVASVLAEFGIDASRLGYFVLDNARNNDTAVAALAGEFDFNPEHRRLRCIGHILSRVVKQLIFGATANAMETEDDADFDFNTASDELKKWRKKGPVGRLHNFVGAINHSPQLVQLLLEWQKEDIASGKLSHIDKLTGRLRKPLMPVSDNETRWNSRYRMMQRAKLLRSYFSRLVIYIQEQWEHDKLRKGTKKPTILDDKLEDADWDVIDVFLKVLGAFDALSTRLQGNGEPDEDGNIRSGAFWEYFQSFEFLLNHLEKLKMDTDLVNGLDAKSVTMVRSHINLAWEKLDSYYQKLCPPAYAAAIVLHPCYGWTALAKHFKGNPNAKKWLVEYKHSVKKLWEEDYQHIALKSADTPSPSSTSTSRKERSEFETFLDSAMQDDEDDAMAIDGSIGPFLDEYDRYCTHEKEYPRLSRMASDVLSIPAMSAQTEREFSSCGRMVGVLRTRLDRWGIAMSQCVRSWKNEEKKEQEKENLELLSSPLLISLVGGSRHWQLVDRGESAAEPFSGLARYIVIH</sequence>
<gene>
    <name evidence="8" type="ORF">X797_011929</name>
</gene>
<keyword evidence="5" id="KW-0539">Nucleus</keyword>
<dbReference type="Pfam" id="PF05699">
    <property type="entry name" value="Dimer_Tnp_hAT"/>
    <property type="match status" value="1"/>
</dbReference>
<keyword evidence="3" id="KW-0863">Zinc-finger</keyword>
<dbReference type="SUPFAM" id="SSF53098">
    <property type="entry name" value="Ribonuclease H-like"/>
    <property type="match status" value="1"/>
</dbReference>
<dbReference type="eggNOG" id="KOG1121">
    <property type="taxonomic scope" value="Eukaryota"/>
</dbReference>
<comment type="caution">
    <text evidence="8">The sequence shown here is derived from an EMBL/GenBank/DDBJ whole genome shotgun (WGS) entry which is preliminary data.</text>
</comment>
<dbReference type="InterPro" id="IPR008906">
    <property type="entry name" value="HATC_C_dom"/>
</dbReference>
<dbReference type="PANTHER" id="PTHR46481:SF10">
    <property type="entry name" value="ZINC FINGER BED DOMAIN-CONTAINING PROTEIN 39"/>
    <property type="match status" value="1"/>
</dbReference>
<dbReference type="GO" id="GO:0008270">
    <property type="term" value="F:zinc ion binding"/>
    <property type="evidence" value="ECO:0007669"/>
    <property type="project" value="UniProtKB-KW"/>
</dbReference>
<dbReference type="PANTHER" id="PTHR46481">
    <property type="entry name" value="ZINC FINGER BED DOMAIN-CONTAINING PROTEIN 4"/>
    <property type="match status" value="1"/>
</dbReference>
<feature type="region of interest" description="Disordered" evidence="6">
    <location>
        <begin position="1"/>
        <end position="49"/>
    </location>
</feature>
<name>A0A014N5P7_9HYPO</name>
<dbReference type="GO" id="GO:0005634">
    <property type="term" value="C:nucleus"/>
    <property type="evidence" value="ECO:0007669"/>
    <property type="project" value="UniProtKB-SubCell"/>
</dbReference>
<evidence type="ECO:0000313" key="9">
    <source>
        <dbReference type="Proteomes" id="UP000030151"/>
    </source>
</evidence>
<keyword evidence="4" id="KW-0862">Zinc</keyword>
<protein>
    <submittedName>
        <fullName evidence="8">HAT family dimerization domain protein</fullName>
    </submittedName>
</protein>
<dbReference type="AlphaFoldDB" id="A0A014N5P7"/>
<evidence type="ECO:0000256" key="2">
    <source>
        <dbReference type="ARBA" id="ARBA00022723"/>
    </source>
</evidence>
<dbReference type="GO" id="GO:0046983">
    <property type="term" value="F:protein dimerization activity"/>
    <property type="evidence" value="ECO:0007669"/>
    <property type="project" value="InterPro"/>
</dbReference>
<proteinExistence type="predicted"/>
<dbReference type="Proteomes" id="UP000030151">
    <property type="component" value="Unassembled WGS sequence"/>
</dbReference>
<dbReference type="EMBL" id="JELW01000116">
    <property type="protein sequence ID" value="EXU94993.1"/>
    <property type="molecule type" value="Genomic_DNA"/>
</dbReference>
<dbReference type="OrthoDB" id="4961446at2759"/>
<evidence type="ECO:0000256" key="4">
    <source>
        <dbReference type="ARBA" id="ARBA00022833"/>
    </source>
</evidence>
<keyword evidence="2" id="KW-0479">Metal-binding</keyword>
<accession>A0A014N5P7</accession>
<evidence type="ECO:0000259" key="7">
    <source>
        <dbReference type="Pfam" id="PF05699"/>
    </source>
</evidence>
<feature type="compositionally biased region" description="Low complexity" evidence="6">
    <location>
        <begin position="29"/>
        <end position="49"/>
    </location>
</feature>